<feature type="non-terminal residue" evidence="2">
    <location>
        <position position="1"/>
    </location>
</feature>
<evidence type="ECO:0000313" key="2">
    <source>
        <dbReference type="EMBL" id="CAD7231302.1"/>
    </source>
</evidence>
<gene>
    <name evidence="2" type="ORF">CTOB1V02_LOCUS9150</name>
</gene>
<organism evidence="2">
    <name type="scientific">Cyprideis torosa</name>
    <dbReference type="NCBI Taxonomy" id="163714"/>
    <lineage>
        <taxon>Eukaryota</taxon>
        <taxon>Metazoa</taxon>
        <taxon>Ecdysozoa</taxon>
        <taxon>Arthropoda</taxon>
        <taxon>Crustacea</taxon>
        <taxon>Oligostraca</taxon>
        <taxon>Ostracoda</taxon>
        <taxon>Podocopa</taxon>
        <taxon>Podocopida</taxon>
        <taxon>Cytherocopina</taxon>
        <taxon>Cytheroidea</taxon>
        <taxon>Cytherideidae</taxon>
        <taxon>Cyprideis</taxon>
    </lineage>
</organism>
<protein>
    <submittedName>
        <fullName evidence="2">Uncharacterized protein</fullName>
    </submittedName>
</protein>
<accession>A0A7R8WGL7</accession>
<feature type="compositionally biased region" description="Acidic residues" evidence="1">
    <location>
        <begin position="156"/>
        <end position="171"/>
    </location>
</feature>
<evidence type="ECO:0000256" key="1">
    <source>
        <dbReference type="SAM" id="MobiDB-lite"/>
    </source>
</evidence>
<sequence length="171" mass="18535">HCLPTSDSLTEDKAYSKASAGSMLPRIISRDPTPRGDDTPFINSRLLNGFMRLAHYGTQGKEGFYSIFSCLELPVDGMVSLCFFVLEGPIAPAVFDLRQGSLCARESEIVSLLQRESFHRGRVSTEMIKGGVCLPMIPRMRSVSEAANRTVAESGTEPESDADGAGAEEES</sequence>
<name>A0A7R8WGL7_9CRUS</name>
<dbReference type="EMBL" id="OB663363">
    <property type="protein sequence ID" value="CAD7231302.1"/>
    <property type="molecule type" value="Genomic_DNA"/>
</dbReference>
<proteinExistence type="predicted"/>
<dbReference type="AlphaFoldDB" id="A0A7R8WGL7"/>
<feature type="region of interest" description="Disordered" evidence="1">
    <location>
        <begin position="145"/>
        <end position="171"/>
    </location>
</feature>
<reference evidence="2" key="1">
    <citation type="submission" date="2020-11" db="EMBL/GenBank/DDBJ databases">
        <authorList>
            <person name="Tran Van P."/>
        </authorList>
    </citation>
    <scope>NUCLEOTIDE SEQUENCE</scope>
</reference>